<keyword evidence="7 15" id="KW-0347">Helicase</keyword>
<dbReference type="Pfam" id="PF13086">
    <property type="entry name" value="AAA_11"/>
    <property type="match status" value="2"/>
</dbReference>
<evidence type="ECO:0000256" key="5">
    <source>
        <dbReference type="ARBA" id="ARBA00022741"/>
    </source>
</evidence>
<comment type="catalytic activity">
    <reaction evidence="9">
        <text>ATP + H2O = ADP + phosphate + H(+)</text>
        <dbReference type="Rhea" id="RHEA:13065"/>
        <dbReference type="ChEBI" id="CHEBI:15377"/>
        <dbReference type="ChEBI" id="CHEBI:15378"/>
        <dbReference type="ChEBI" id="CHEBI:30616"/>
        <dbReference type="ChEBI" id="CHEBI:43474"/>
        <dbReference type="ChEBI" id="CHEBI:456216"/>
        <dbReference type="EC" id="3.6.4.13"/>
    </reaction>
</comment>
<protein>
    <recommendedName>
        <fullName evidence="3">RNA helicase</fullName>
        <ecNumber evidence="3">3.6.4.13</ecNumber>
    </recommendedName>
</protein>
<evidence type="ECO:0000256" key="6">
    <source>
        <dbReference type="ARBA" id="ARBA00022801"/>
    </source>
</evidence>
<dbReference type="InterPro" id="IPR047187">
    <property type="entry name" value="SF1_C_Upf1"/>
</dbReference>
<proteinExistence type="inferred from homology"/>
<feature type="compositionally biased region" description="Low complexity" evidence="11">
    <location>
        <begin position="756"/>
        <end position="776"/>
    </location>
</feature>
<feature type="domain" description="DNA2/NAM7 helicase helicase" evidence="12">
    <location>
        <begin position="866"/>
        <end position="974"/>
    </location>
</feature>
<gene>
    <name evidence="15" type="ORF">DBV15_07932</name>
</gene>
<dbReference type="Proteomes" id="UP000310200">
    <property type="component" value="Unassembled WGS sequence"/>
</dbReference>
<dbReference type="InterPro" id="IPR027417">
    <property type="entry name" value="P-loop_NTPase"/>
</dbReference>
<evidence type="ECO:0000256" key="3">
    <source>
        <dbReference type="ARBA" id="ARBA00012552"/>
    </source>
</evidence>
<dbReference type="Gene3D" id="3.40.50.300">
    <property type="entry name" value="P-loop containing nucleotide triphosphate hydrolases"/>
    <property type="match status" value="2"/>
</dbReference>
<feature type="region of interest" description="Disordered" evidence="11">
    <location>
        <begin position="732"/>
        <end position="776"/>
    </location>
</feature>
<sequence length="1336" mass="150856">MSFGTHSRECVPDSSRRSRFPGCCSTTTNSTLGHSTGQRTPESQDSELTSSATQTSKILNQMKSELQEQKQRKRFLKELHAKRVQSLRKELDYLKATEWRYQPIDRYVHSDNQTAEEDIDKVISRIEDAKETNADETANQAEELNEEGCYYRTGTVTQVTESYVLIDDYYMYEKIDSSTENLKIADKIQYLLYLRDPKAEPKVRKIICVIDDGWENANVKSEENAHTQAILRSIVGKVTKREGRIAIVEPNNIRIDLCKVRSDFIPVIGDWLTLECVVELNDSSTDLIGEVLEVDRIKSLRSKLDFGVISKYNPNSEVGVIDGNVIFHKRVCDVGYIPCVGDKVCSDSIESDQGQYNWRSLTAPKKSVELPAVNSVPSILDSGDLLKNKYGIIIDDELKFNLNVGEESTLTVSIRNNGSYAHLLQSGSFTPQKTPSQLSLVSPTNTDIGIVVNPSESVGYTFKCKAKFVGTSEELFTFNFKDFKIARVFHITVDAKNILQKTDSASIIQKKENINVPDLNELIEVTCIPGVKPSKAPKFIKVKSGVFRIPRYIWNIMWDNKQSKGTQAELEIAIGDQIPCLLKPLSFETYKERFHNLLYLEEVSVILALQKYNMENVVLRRCGDYLALEVPGLSERRPSLLVGDRAIVSFQWDKSQGDLKYEGFIHKVRSMEVFLKFNERFHHEYSGESCRVIFKCSYPTIQRAHNAVNLALNRLGPDFLFPTKVVQKEPQFHLEEEHEAEEKPTHMQVHHRHKSVSSNSSSSSVTSVSDTTSNNTKVSTRISIANRLFNSKPAESSFERTTTSATRSEINQNFKTNLARNANGSKTNAAMVSRTPNGPIAHTNDKLQPYITQIKKRKLNWFNKELNYYQKEAVRNIILGLARPLPYVIFGPPGTGKTMTMCETILQLLTVIPESRLLIATPSNSSANLIAERLLDSNILKPGDLVRLIAHHYLDSDSIPEKLLPYCATAELAAEGTSDRFYQHENGVRVNCTMSVLGRHRITIGTCTSLGILYNMGFSRGHFSHVLIDEAGQATEPEIMIPLNYIHSDHGQVILAGDPMQLGPVVQSKLSMNFGFGESFLSRLLHQFPYQKDLEGYETGYDPRLVTKLIMNYRSLPEILDLPNSMFYESELQPQISSENSDEAKLLEMLETELPKRDGLPSAVIFHGVNGDNYQDPESPSWYNPAEATQVYLYLRKLYKSGLKPNDIGVITPYLKQVQQIRDMLLELDLNLPKISSVEGFQGQERKVIIISTVRSCKNLIEEDVKHALGFVASPRRLNVAITRARALLIILGNPRVLSLDPYWRSVLTYCINHGGYTGCNFLPSYITDFQNINVS</sequence>
<feature type="compositionally biased region" description="Polar residues" evidence="11">
    <location>
        <begin position="24"/>
        <end position="52"/>
    </location>
</feature>
<evidence type="ECO:0000259" key="13">
    <source>
        <dbReference type="Pfam" id="PF13087"/>
    </source>
</evidence>
<evidence type="ECO:0000259" key="12">
    <source>
        <dbReference type="Pfam" id="PF13086"/>
    </source>
</evidence>
<dbReference type="GO" id="GO:0003724">
    <property type="term" value="F:RNA helicase activity"/>
    <property type="evidence" value="ECO:0007669"/>
    <property type="project" value="UniProtKB-EC"/>
</dbReference>
<keyword evidence="16" id="KW-1185">Reference proteome</keyword>
<dbReference type="PANTHER" id="PTHR45418">
    <property type="entry name" value="CANCER/TESTIS ANTIGEN 55"/>
    <property type="match status" value="1"/>
</dbReference>
<feature type="domain" description="Helicase MOV-10-like beta-barrel" evidence="14">
    <location>
        <begin position="612"/>
        <end position="686"/>
    </location>
</feature>
<keyword evidence="4" id="KW-0963">Cytoplasm</keyword>
<dbReference type="EMBL" id="QBLH01003567">
    <property type="protein sequence ID" value="TGZ37321.1"/>
    <property type="molecule type" value="Genomic_DNA"/>
</dbReference>
<dbReference type="GO" id="GO:0005737">
    <property type="term" value="C:cytoplasm"/>
    <property type="evidence" value="ECO:0007669"/>
    <property type="project" value="UniProtKB-SubCell"/>
</dbReference>
<dbReference type="InterPro" id="IPR041677">
    <property type="entry name" value="DNA2/NAM7_AAA_11"/>
</dbReference>
<feature type="coiled-coil region" evidence="10">
    <location>
        <begin position="112"/>
        <end position="147"/>
    </location>
</feature>
<dbReference type="GO" id="GO:0016787">
    <property type="term" value="F:hydrolase activity"/>
    <property type="evidence" value="ECO:0007669"/>
    <property type="project" value="UniProtKB-KW"/>
</dbReference>
<feature type="region of interest" description="Disordered" evidence="11">
    <location>
        <begin position="1"/>
        <end position="52"/>
    </location>
</feature>
<comment type="similarity">
    <text evidence="2">Belongs to the DNA2/NAM7 helicase family. SDE3 subfamily.</text>
</comment>
<name>A0A4S2JM98_9HYME</name>
<reference evidence="15 16" key="1">
    <citation type="journal article" date="2019" name="Philos. Trans. R. Soc. Lond., B, Biol. Sci.">
        <title>Ant behaviour and brain gene expression of defending hosts depend on the ecological success of the intruding social parasite.</title>
        <authorList>
            <person name="Kaur R."/>
            <person name="Stoldt M."/>
            <person name="Jongepier E."/>
            <person name="Feldmeyer B."/>
            <person name="Menzel F."/>
            <person name="Bornberg-Bauer E."/>
            <person name="Foitzik S."/>
        </authorList>
    </citation>
    <scope>NUCLEOTIDE SEQUENCE [LARGE SCALE GENOMIC DNA]</scope>
    <source>
        <tissue evidence="15">Whole body</tissue>
    </source>
</reference>
<dbReference type="PANTHER" id="PTHR45418:SF1">
    <property type="entry name" value="CANCER_TESTIS ANTIGEN 55"/>
    <property type="match status" value="1"/>
</dbReference>
<evidence type="ECO:0000256" key="1">
    <source>
        <dbReference type="ARBA" id="ARBA00004496"/>
    </source>
</evidence>
<evidence type="ECO:0000259" key="14">
    <source>
        <dbReference type="Pfam" id="PF21634"/>
    </source>
</evidence>
<keyword evidence="8" id="KW-0067">ATP-binding</keyword>
<feature type="coiled-coil region" evidence="10">
    <location>
        <begin position="52"/>
        <end position="79"/>
    </location>
</feature>
<comment type="subcellular location">
    <subcellularLocation>
        <location evidence="1">Cytoplasm</location>
    </subcellularLocation>
</comment>
<dbReference type="STRING" id="300112.A0A4S2JM98"/>
<evidence type="ECO:0000256" key="2">
    <source>
        <dbReference type="ARBA" id="ARBA00005601"/>
    </source>
</evidence>
<feature type="compositionally biased region" description="Basic and acidic residues" evidence="11">
    <location>
        <begin position="1"/>
        <end position="16"/>
    </location>
</feature>
<evidence type="ECO:0000256" key="10">
    <source>
        <dbReference type="SAM" id="Coils"/>
    </source>
</evidence>
<feature type="domain" description="DNA2/NAM7 helicase-like C-terminal" evidence="13">
    <location>
        <begin position="1103"/>
        <end position="1295"/>
    </location>
</feature>
<dbReference type="GO" id="GO:0005524">
    <property type="term" value="F:ATP binding"/>
    <property type="evidence" value="ECO:0007669"/>
    <property type="project" value="UniProtKB-KW"/>
</dbReference>
<dbReference type="SUPFAM" id="SSF52540">
    <property type="entry name" value="P-loop containing nucleoside triphosphate hydrolases"/>
    <property type="match status" value="1"/>
</dbReference>
<dbReference type="CDD" id="cd18808">
    <property type="entry name" value="SF1_C_Upf1"/>
    <property type="match status" value="1"/>
</dbReference>
<dbReference type="CDD" id="cd18078">
    <property type="entry name" value="DEXXQc_Mov10L1"/>
    <property type="match status" value="1"/>
</dbReference>
<organism evidence="15 16">
    <name type="scientific">Temnothorax longispinosus</name>
    <dbReference type="NCBI Taxonomy" id="300112"/>
    <lineage>
        <taxon>Eukaryota</taxon>
        <taxon>Metazoa</taxon>
        <taxon>Ecdysozoa</taxon>
        <taxon>Arthropoda</taxon>
        <taxon>Hexapoda</taxon>
        <taxon>Insecta</taxon>
        <taxon>Pterygota</taxon>
        <taxon>Neoptera</taxon>
        <taxon>Endopterygota</taxon>
        <taxon>Hymenoptera</taxon>
        <taxon>Apocrita</taxon>
        <taxon>Aculeata</taxon>
        <taxon>Formicoidea</taxon>
        <taxon>Formicidae</taxon>
        <taxon>Myrmicinae</taxon>
        <taxon>Temnothorax</taxon>
    </lineage>
</organism>
<evidence type="ECO:0000313" key="16">
    <source>
        <dbReference type="Proteomes" id="UP000310200"/>
    </source>
</evidence>
<evidence type="ECO:0000256" key="4">
    <source>
        <dbReference type="ARBA" id="ARBA00022490"/>
    </source>
</evidence>
<comment type="caution">
    <text evidence="15">The sequence shown here is derived from an EMBL/GenBank/DDBJ whole genome shotgun (WGS) entry which is preliminary data.</text>
</comment>
<evidence type="ECO:0000313" key="15">
    <source>
        <dbReference type="EMBL" id="TGZ37321.1"/>
    </source>
</evidence>
<keyword evidence="6" id="KW-0378">Hydrolase</keyword>
<dbReference type="Pfam" id="PF21634">
    <property type="entry name" value="MOV-10_beta-barrel"/>
    <property type="match status" value="1"/>
</dbReference>
<feature type="compositionally biased region" description="Basic and acidic residues" evidence="11">
    <location>
        <begin position="732"/>
        <end position="745"/>
    </location>
</feature>
<dbReference type="Pfam" id="PF13087">
    <property type="entry name" value="AAA_12"/>
    <property type="match status" value="1"/>
</dbReference>
<keyword evidence="5" id="KW-0547">Nucleotide-binding</keyword>
<evidence type="ECO:0000256" key="7">
    <source>
        <dbReference type="ARBA" id="ARBA00022806"/>
    </source>
</evidence>
<keyword evidence="10" id="KW-0175">Coiled coil</keyword>
<dbReference type="EC" id="3.6.4.13" evidence="3"/>
<feature type="domain" description="DNA2/NAM7 helicase helicase" evidence="12">
    <location>
        <begin position="988"/>
        <end position="1069"/>
    </location>
</feature>
<evidence type="ECO:0000256" key="11">
    <source>
        <dbReference type="SAM" id="MobiDB-lite"/>
    </source>
</evidence>
<evidence type="ECO:0000256" key="8">
    <source>
        <dbReference type="ARBA" id="ARBA00022840"/>
    </source>
</evidence>
<accession>A0A4S2JM98</accession>
<dbReference type="InterPro" id="IPR041679">
    <property type="entry name" value="DNA2/NAM7-like_C"/>
</dbReference>
<evidence type="ECO:0000256" key="9">
    <source>
        <dbReference type="ARBA" id="ARBA00047984"/>
    </source>
</evidence>
<dbReference type="InterPro" id="IPR049080">
    <property type="entry name" value="MOV-10-like_beta-barrel"/>
</dbReference>